<keyword evidence="5 6" id="KW-0472">Membrane</keyword>
<dbReference type="GO" id="GO:0016020">
    <property type="term" value="C:membrane"/>
    <property type="evidence" value="ECO:0007669"/>
    <property type="project" value="UniProtKB-SubCell"/>
</dbReference>
<keyword evidence="3 6" id="KW-0812">Transmembrane</keyword>
<dbReference type="STRING" id="1036612.A0A1L9TNJ5"/>
<evidence type="ECO:0000256" key="3">
    <source>
        <dbReference type="ARBA" id="ARBA00022692"/>
    </source>
</evidence>
<dbReference type="PIRSF" id="PIRSF006060">
    <property type="entry name" value="AA_transporter"/>
    <property type="match status" value="1"/>
</dbReference>
<evidence type="ECO:0000256" key="5">
    <source>
        <dbReference type="ARBA" id="ARBA00023136"/>
    </source>
</evidence>
<feature type="transmembrane region" description="Helical" evidence="6">
    <location>
        <begin position="408"/>
        <end position="428"/>
    </location>
</feature>
<feature type="transmembrane region" description="Helical" evidence="6">
    <location>
        <begin position="322"/>
        <end position="349"/>
    </location>
</feature>
<dbReference type="PANTHER" id="PTHR45649">
    <property type="entry name" value="AMINO-ACID PERMEASE BAT1"/>
    <property type="match status" value="1"/>
</dbReference>
<dbReference type="PANTHER" id="PTHR45649:SF8">
    <property type="entry name" value="PERMEASE, PUTATIVE-RELATED"/>
    <property type="match status" value="1"/>
</dbReference>
<reference evidence="8" key="1">
    <citation type="journal article" date="2017" name="Genome Biol.">
        <title>Comparative genomics reveals high biological diversity and specific adaptations in the industrially and medically important fungal genus Aspergillus.</title>
        <authorList>
            <person name="de Vries R.P."/>
            <person name="Riley R."/>
            <person name="Wiebenga A."/>
            <person name="Aguilar-Osorio G."/>
            <person name="Amillis S."/>
            <person name="Uchima C.A."/>
            <person name="Anderluh G."/>
            <person name="Asadollahi M."/>
            <person name="Askin M."/>
            <person name="Barry K."/>
            <person name="Battaglia E."/>
            <person name="Bayram O."/>
            <person name="Benocci T."/>
            <person name="Braus-Stromeyer S.A."/>
            <person name="Caldana C."/>
            <person name="Canovas D."/>
            <person name="Cerqueira G.C."/>
            <person name="Chen F."/>
            <person name="Chen W."/>
            <person name="Choi C."/>
            <person name="Clum A."/>
            <person name="Dos Santos R.A."/>
            <person name="Damasio A.R."/>
            <person name="Diallinas G."/>
            <person name="Emri T."/>
            <person name="Fekete E."/>
            <person name="Flipphi M."/>
            <person name="Freyberg S."/>
            <person name="Gallo A."/>
            <person name="Gournas C."/>
            <person name="Habgood R."/>
            <person name="Hainaut M."/>
            <person name="Harispe M.L."/>
            <person name="Henrissat B."/>
            <person name="Hilden K.S."/>
            <person name="Hope R."/>
            <person name="Hossain A."/>
            <person name="Karabika E."/>
            <person name="Karaffa L."/>
            <person name="Karanyi Z."/>
            <person name="Krasevec N."/>
            <person name="Kuo A."/>
            <person name="Kusch H."/>
            <person name="LaButti K."/>
            <person name="Lagendijk E.L."/>
            <person name="Lapidus A."/>
            <person name="Levasseur A."/>
            <person name="Lindquist E."/>
            <person name="Lipzen A."/>
            <person name="Logrieco A.F."/>
            <person name="MacCabe A."/>
            <person name="Maekelae M.R."/>
            <person name="Malavazi I."/>
            <person name="Melin P."/>
            <person name="Meyer V."/>
            <person name="Mielnichuk N."/>
            <person name="Miskei M."/>
            <person name="Molnar A.P."/>
            <person name="Mule G."/>
            <person name="Ngan C.Y."/>
            <person name="Orejas M."/>
            <person name="Orosz E."/>
            <person name="Ouedraogo J.P."/>
            <person name="Overkamp K.M."/>
            <person name="Park H.-S."/>
            <person name="Perrone G."/>
            <person name="Piumi F."/>
            <person name="Punt P.J."/>
            <person name="Ram A.F."/>
            <person name="Ramon A."/>
            <person name="Rauscher S."/>
            <person name="Record E."/>
            <person name="Riano-Pachon D.M."/>
            <person name="Robert V."/>
            <person name="Roehrig J."/>
            <person name="Ruller R."/>
            <person name="Salamov A."/>
            <person name="Salih N.S."/>
            <person name="Samson R.A."/>
            <person name="Sandor E."/>
            <person name="Sanguinetti M."/>
            <person name="Schuetze T."/>
            <person name="Sepcic K."/>
            <person name="Shelest E."/>
            <person name="Sherlock G."/>
            <person name="Sophianopoulou V."/>
            <person name="Squina F.M."/>
            <person name="Sun H."/>
            <person name="Susca A."/>
            <person name="Todd R.B."/>
            <person name="Tsang A."/>
            <person name="Unkles S.E."/>
            <person name="van de Wiele N."/>
            <person name="van Rossen-Uffink D."/>
            <person name="Oliveira J.V."/>
            <person name="Vesth T.C."/>
            <person name="Visser J."/>
            <person name="Yu J.-H."/>
            <person name="Zhou M."/>
            <person name="Andersen M.R."/>
            <person name="Archer D.B."/>
            <person name="Baker S.E."/>
            <person name="Benoit I."/>
            <person name="Brakhage A.A."/>
            <person name="Braus G.H."/>
            <person name="Fischer R."/>
            <person name="Frisvad J.C."/>
            <person name="Goldman G.H."/>
            <person name="Houbraken J."/>
            <person name="Oakley B."/>
            <person name="Pocsi I."/>
            <person name="Scazzocchio C."/>
            <person name="Seiboth B."/>
            <person name="vanKuyk P.A."/>
            <person name="Wortman J."/>
            <person name="Dyer P.S."/>
            <person name="Grigoriev I.V."/>
        </authorList>
    </citation>
    <scope>NUCLEOTIDE SEQUENCE [LARGE SCALE GENOMIC DNA]</scope>
    <source>
        <strain evidence="8">CBS 593.65</strain>
    </source>
</reference>
<keyword evidence="8" id="KW-1185">Reference proteome</keyword>
<name>A0A1L9TNJ5_9EURO</name>
<keyword evidence="2" id="KW-0813">Transport</keyword>
<dbReference type="RefSeq" id="XP_040704825.1">
    <property type="nucleotide sequence ID" value="XM_040850889.1"/>
</dbReference>
<evidence type="ECO:0000313" key="8">
    <source>
        <dbReference type="Proteomes" id="UP000184356"/>
    </source>
</evidence>
<dbReference type="OrthoDB" id="3257095at2759"/>
<comment type="subcellular location">
    <subcellularLocation>
        <location evidence="1">Membrane</location>
        <topology evidence="1">Multi-pass membrane protein</topology>
    </subcellularLocation>
</comment>
<dbReference type="Proteomes" id="UP000184356">
    <property type="component" value="Unassembled WGS sequence"/>
</dbReference>
<evidence type="ECO:0000313" key="7">
    <source>
        <dbReference type="EMBL" id="OJJ61019.1"/>
    </source>
</evidence>
<dbReference type="Pfam" id="PF13520">
    <property type="entry name" value="AA_permease_2"/>
    <property type="match status" value="1"/>
</dbReference>
<feature type="transmembrane region" description="Helical" evidence="6">
    <location>
        <begin position="471"/>
        <end position="491"/>
    </location>
</feature>
<evidence type="ECO:0000256" key="6">
    <source>
        <dbReference type="SAM" id="Phobius"/>
    </source>
</evidence>
<gene>
    <name evidence="7" type="ORF">ASPSYDRAFT_77314</name>
</gene>
<feature type="transmembrane region" description="Helical" evidence="6">
    <location>
        <begin position="269"/>
        <end position="295"/>
    </location>
</feature>
<keyword evidence="4 6" id="KW-1133">Transmembrane helix</keyword>
<dbReference type="AlphaFoldDB" id="A0A1L9TNJ5"/>
<dbReference type="InterPro" id="IPR004840">
    <property type="entry name" value="Amino_acid_permease_CS"/>
</dbReference>
<accession>A0A1L9TNJ5</accession>
<dbReference type="InterPro" id="IPR002293">
    <property type="entry name" value="AA/rel_permease1"/>
</dbReference>
<evidence type="ECO:0000256" key="1">
    <source>
        <dbReference type="ARBA" id="ARBA00004141"/>
    </source>
</evidence>
<dbReference type="GO" id="GO:0006865">
    <property type="term" value="P:amino acid transport"/>
    <property type="evidence" value="ECO:0007669"/>
    <property type="project" value="InterPro"/>
</dbReference>
<feature type="transmembrane region" description="Helical" evidence="6">
    <location>
        <begin position="119"/>
        <end position="139"/>
    </location>
</feature>
<dbReference type="GO" id="GO:0022857">
    <property type="term" value="F:transmembrane transporter activity"/>
    <property type="evidence" value="ECO:0007669"/>
    <property type="project" value="InterPro"/>
</dbReference>
<feature type="transmembrane region" description="Helical" evidence="6">
    <location>
        <begin position="228"/>
        <end position="248"/>
    </location>
</feature>
<feature type="transmembrane region" description="Helical" evidence="6">
    <location>
        <begin position="191"/>
        <end position="208"/>
    </location>
</feature>
<evidence type="ECO:0000256" key="4">
    <source>
        <dbReference type="ARBA" id="ARBA00022989"/>
    </source>
</evidence>
<organism evidence="7 8">
    <name type="scientific">Aspergillus sydowii CBS 593.65</name>
    <dbReference type="NCBI Taxonomy" id="1036612"/>
    <lineage>
        <taxon>Eukaryota</taxon>
        <taxon>Fungi</taxon>
        <taxon>Dikarya</taxon>
        <taxon>Ascomycota</taxon>
        <taxon>Pezizomycotina</taxon>
        <taxon>Eurotiomycetes</taxon>
        <taxon>Eurotiomycetidae</taxon>
        <taxon>Eurotiales</taxon>
        <taxon>Aspergillaceae</taxon>
        <taxon>Aspergillus</taxon>
        <taxon>Aspergillus subgen. Nidulantes</taxon>
    </lineage>
</organism>
<feature type="transmembrane region" description="Helical" evidence="6">
    <location>
        <begin position="36"/>
        <end position="57"/>
    </location>
</feature>
<dbReference type="Gene3D" id="1.20.1740.10">
    <property type="entry name" value="Amino acid/polyamine transporter I"/>
    <property type="match status" value="1"/>
</dbReference>
<feature type="transmembrane region" description="Helical" evidence="6">
    <location>
        <begin position="69"/>
        <end position="88"/>
    </location>
</feature>
<feature type="transmembrane region" description="Helical" evidence="6">
    <location>
        <begin position="440"/>
        <end position="459"/>
    </location>
</feature>
<dbReference type="GeneID" id="63766962"/>
<protein>
    <recommendedName>
        <fullName evidence="9">Amino acid permease/ SLC12A domain-containing protein</fullName>
    </recommendedName>
</protein>
<evidence type="ECO:0008006" key="9">
    <source>
        <dbReference type="Google" id="ProtNLM"/>
    </source>
</evidence>
<dbReference type="PROSITE" id="PS00218">
    <property type="entry name" value="AMINO_ACID_PERMEASE_1"/>
    <property type="match status" value="1"/>
</dbReference>
<proteinExistence type="predicted"/>
<sequence>MSTQDEISPAFDGITSEDARLGNLGYEQELKRSFSLLSMIGFSFSVMTSWTALSGVFTVGVTSGGPPVMVFSFIGVSIVTLTVALPMAEMCSMYPVAGGQYSWVAVLAPRQLGRGLSYVTGWFMLIGILAMGATNNSVASNFVLGMANLIFQDYTIQRWQIVLVAYLAALLSTAVNIWGSHLLHRLSKIMLCWNVASFIIITIVLLATNNHKQSTAFVFSDFQNMTGWGSGMASIIGILQSCFGMCCYDAPSHMTEEMKSPSKEAPRAIVLSVALGAVTGLVFLLTLCFCIGDIATTADSSTRVPVIQIIYDSTGSKTATCILSSMITVIVFVAGNNLLAEGSHAAYAFARDSGLPFSKVFSKVEKKSQVPVNAVLLTLVVQLALDAIQFGTTTGFETVVSIATEGFYVSYALVLFSRVIGFFSGHVVELNGPFSFPTPISITLNIVGLVFLLFASITFNFPTTYPITQHSMNYTSAAIGVIGLISTVTWFTTGRKHFTGPGAVRFLEGQNTMPDAVNAVNAARAAKDEMEKNN</sequence>
<evidence type="ECO:0000256" key="2">
    <source>
        <dbReference type="ARBA" id="ARBA00022448"/>
    </source>
</evidence>
<dbReference type="VEuPathDB" id="FungiDB:ASPSYDRAFT_77314"/>
<feature type="transmembrane region" description="Helical" evidence="6">
    <location>
        <begin position="159"/>
        <end position="179"/>
    </location>
</feature>
<dbReference type="EMBL" id="KV878584">
    <property type="protein sequence ID" value="OJJ61019.1"/>
    <property type="molecule type" value="Genomic_DNA"/>
</dbReference>